<dbReference type="Pfam" id="PF08401">
    <property type="entry name" value="ArdcN"/>
    <property type="match status" value="1"/>
</dbReference>
<dbReference type="InterPro" id="IPR013610">
    <property type="entry name" value="ArdC_N"/>
</dbReference>
<dbReference type="EMBL" id="BAABAA010000022">
    <property type="protein sequence ID" value="GAA3598556.1"/>
    <property type="molecule type" value="Genomic_DNA"/>
</dbReference>
<dbReference type="RefSeq" id="WP_344850191.1">
    <property type="nucleotide sequence ID" value="NZ_BAABAA010000022.1"/>
</dbReference>
<sequence length="328" mass="36079">MSRAKLKTEDLLARIEAEVRRLRSGDDWKRWLKAAAQFHQYSFGNVLLIQLQRPDATRVAGYGDWQKLGRQVIRGETGIKILAPVWSRKTDTVAHAEQDQPQDREAKPAKVRSGRRLIGFRTTVVFDISQTTGEPLPAGPTPQPVVGQVPPGLWEALAAEVSNAGFTLAREKASDLTVDGYTDHDEKKVVVATHLDDVSAVACLAHEIAHMRMHSIQEVVAAGTIMCRGTREVEAESVAYVLLSHHGLETDQSSFGYIAGWAATVDKGTPEKVLQATGRRVTAMAKQLINSTDRFRGEISPVPVRPEISRSFAYELPGVELDFVGPIL</sequence>
<protein>
    <recommendedName>
        <fullName evidence="2">N-terminal domain-containing protein</fullName>
    </recommendedName>
</protein>
<evidence type="ECO:0000313" key="3">
    <source>
        <dbReference type="EMBL" id="GAA3598556.1"/>
    </source>
</evidence>
<name>A0ABP6Z5G1_9ACTN</name>
<comment type="caution">
    <text evidence="3">The sequence shown here is derived from an EMBL/GenBank/DDBJ whole genome shotgun (WGS) entry which is preliminary data.</text>
</comment>
<keyword evidence="4" id="KW-1185">Reference proteome</keyword>
<gene>
    <name evidence="3" type="ORF">GCM10022235_82930</name>
</gene>
<evidence type="ECO:0000259" key="2">
    <source>
        <dbReference type="Pfam" id="PF08401"/>
    </source>
</evidence>
<reference evidence="4" key="1">
    <citation type="journal article" date="2019" name="Int. J. Syst. Evol. Microbiol.">
        <title>The Global Catalogue of Microorganisms (GCM) 10K type strain sequencing project: providing services to taxonomists for standard genome sequencing and annotation.</title>
        <authorList>
            <consortium name="The Broad Institute Genomics Platform"/>
            <consortium name="The Broad Institute Genome Sequencing Center for Infectious Disease"/>
            <person name="Wu L."/>
            <person name="Ma J."/>
        </authorList>
    </citation>
    <scope>NUCLEOTIDE SEQUENCE [LARGE SCALE GENOMIC DNA]</scope>
    <source>
        <strain evidence="4">JCM 16928</strain>
    </source>
</reference>
<accession>A0ABP6Z5G1</accession>
<dbReference type="Proteomes" id="UP001501222">
    <property type="component" value="Unassembled WGS sequence"/>
</dbReference>
<evidence type="ECO:0000256" key="1">
    <source>
        <dbReference type="SAM" id="MobiDB-lite"/>
    </source>
</evidence>
<proteinExistence type="predicted"/>
<feature type="domain" description="N-terminal" evidence="2">
    <location>
        <begin position="8"/>
        <end position="106"/>
    </location>
</feature>
<feature type="region of interest" description="Disordered" evidence="1">
    <location>
        <begin position="92"/>
        <end position="111"/>
    </location>
</feature>
<organism evidence="3 4">
    <name type="scientific">Kribbella ginsengisoli</name>
    <dbReference type="NCBI Taxonomy" id="363865"/>
    <lineage>
        <taxon>Bacteria</taxon>
        <taxon>Bacillati</taxon>
        <taxon>Actinomycetota</taxon>
        <taxon>Actinomycetes</taxon>
        <taxon>Propionibacteriales</taxon>
        <taxon>Kribbellaceae</taxon>
        <taxon>Kribbella</taxon>
    </lineage>
</organism>
<feature type="compositionally biased region" description="Basic and acidic residues" evidence="1">
    <location>
        <begin position="92"/>
        <end position="108"/>
    </location>
</feature>
<evidence type="ECO:0000313" key="4">
    <source>
        <dbReference type="Proteomes" id="UP001501222"/>
    </source>
</evidence>